<keyword evidence="3" id="KW-1185">Reference proteome</keyword>
<organism evidence="2 3">
    <name type="scientific">Brachybacterium hainanense</name>
    <dbReference type="NCBI Taxonomy" id="1541174"/>
    <lineage>
        <taxon>Bacteria</taxon>
        <taxon>Bacillati</taxon>
        <taxon>Actinomycetota</taxon>
        <taxon>Actinomycetes</taxon>
        <taxon>Micrococcales</taxon>
        <taxon>Dermabacteraceae</taxon>
        <taxon>Brachybacterium</taxon>
    </lineage>
</organism>
<protein>
    <submittedName>
        <fullName evidence="2">Asp23/Gls24 family envelope stress response protein</fullName>
    </submittedName>
</protein>
<evidence type="ECO:0000313" key="2">
    <source>
        <dbReference type="EMBL" id="MFC0674921.1"/>
    </source>
</evidence>
<reference evidence="2 3" key="1">
    <citation type="submission" date="2024-09" db="EMBL/GenBank/DDBJ databases">
        <authorList>
            <person name="Sun Q."/>
            <person name="Mori K."/>
        </authorList>
    </citation>
    <scope>NUCLEOTIDE SEQUENCE [LARGE SCALE GENOMIC DNA]</scope>
    <source>
        <strain evidence="2 3">CICC 10874</strain>
    </source>
</reference>
<evidence type="ECO:0000313" key="3">
    <source>
        <dbReference type="Proteomes" id="UP001589793"/>
    </source>
</evidence>
<feature type="region of interest" description="Disordered" evidence="1">
    <location>
        <begin position="1"/>
        <end position="24"/>
    </location>
</feature>
<dbReference type="RefSeq" id="WP_376981461.1">
    <property type="nucleotide sequence ID" value="NZ_JBHLSV010000016.1"/>
</dbReference>
<dbReference type="EMBL" id="JBHLSV010000016">
    <property type="protein sequence ID" value="MFC0674921.1"/>
    <property type="molecule type" value="Genomic_DNA"/>
</dbReference>
<accession>A0ABV6RD44</accession>
<comment type="caution">
    <text evidence="2">The sequence shown here is derived from an EMBL/GenBank/DDBJ whole genome shotgun (WGS) entry which is preliminary data.</text>
</comment>
<name>A0ABV6RD44_9MICO</name>
<sequence length="133" mass="13673">MDRLDPSAPPGPAPGGPHGAGTTRIPASVVARIAAQAAREVPGIGSGAGGVLGIGARRDFDSPPSASCDLYGASAVIRLDVGMAFPAALHQVAAMLHDHVVARVAQLTGFEVGRLDIDITWLNPEHTGRRQLR</sequence>
<proteinExistence type="predicted"/>
<dbReference type="Proteomes" id="UP001589793">
    <property type="component" value="Unassembled WGS sequence"/>
</dbReference>
<evidence type="ECO:0000256" key="1">
    <source>
        <dbReference type="SAM" id="MobiDB-lite"/>
    </source>
</evidence>
<gene>
    <name evidence="2" type="ORF">ACFFF6_13215</name>
</gene>